<dbReference type="GO" id="GO:0009103">
    <property type="term" value="P:lipopolysaccharide biosynthetic process"/>
    <property type="evidence" value="ECO:0007669"/>
    <property type="project" value="TreeGrafter"/>
</dbReference>
<reference evidence="2 3" key="1">
    <citation type="journal article" date="2012" name="J. Bacteriol.">
        <title>Complete Genome Sequence of the Thermophilic, Piezophilic, Heterotrophic Bacterium Marinitoga piezophila KA3.</title>
        <authorList>
            <person name="Lucas S."/>
            <person name="Han J."/>
            <person name="Lapidus A."/>
            <person name="Cheng J.F."/>
            <person name="Goodwin L.A."/>
            <person name="Pitluck S."/>
            <person name="Peters L."/>
            <person name="Mikhailova N."/>
            <person name="Teshima H."/>
            <person name="Detter J.C."/>
            <person name="Han C."/>
            <person name="Tapia R."/>
            <person name="Land M."/>
            <person name="Hauser L."/>
            <person name="Kyrpides N.C."/>
            <person name="Ivanova N."/>
            <person name="Pagani I."/>
            <person name="Vannier P."/>
            <person name="Oger P."/>
            <person name="Bartlett D.H."/>
            <person name="Noll K.M."/>
            <person name="Woyke T."/>
            <person name="Jebbar M."/>
        </authorList>
    </citation>
    <scope>NUCLEOTIDE SEQUENCE [LARGE SCALE GENOMIC DNA]</scope>
    <source>
        <strain evidence="3">DSM 14283 / JCM 11233 / KA3</strain>
    </source>
</reference>
<keyword evidence="1 2" id="KW-0808">Transferase</keyword>
<dbReference type="HOGENOM" id="CLU_060309_0_0_0"/>
<evidence type="ECO:0000313" key="2">
    <source>
        <dbReference type="EMBL" id="AEX85635.1"/>
    </source>
</evidence>
<evidence type="ECO:0000256" key="1">
    <source>
        <dbReference type="ARBA" id="ARBA00022679"/>
    </source>
</evidence>
<gene>
    <name evidence="2" type="ordered locus">Marpi_1231</name>
</gene>
<dbReference type="KEGG" id="mpz:Marpi_1231"/>
<dbReference type="Gene3D" id="3.40.50.2000">
    <property type="entry name" value="Glycogen Phosphorylase B"/>
    <property type="match status" value="1"/>
</dbReference>
<dbReference type="eggNOG" id="COG0438">
    <property type="taxonomic scope" value="Bacteria"/>
</dbReference>
<dbReference type="AlphaFoldDB" id="H2J8F1"/>
<dbReference type="EMBL" id="CP003257">
    <property type="protein sequence ID" value="AEX85635.1"/>
    <property type="molecule type" value="Genomic_DNA"/>
</dbReference>
<dbReference type="PANTHER" id="PTHR46401:SF2">
    <property type="entry name" value="GLYCOSYLTRANSFERASE WBBK-RELATED"/>
    <property type="match status" value="1"/>
</dbReference>
<sequence>MKILIISSNYLCEFSGGGLGLRKIIEGLNNIDFIDEIGLINREEINTSKCPIFFHKLKKIYFFKNNKFINLKSKIYGEATFLNLYWEKIKKIIDEYDILFFQGTRFGSIVKNVKSIFRNKKIIVQVENFEYKYSKIYYNNKFFLKIIQPIEMLNVKKNEYLSLYYSDIILFLTKLDRDEIIQFYSLDKELLFKEKSFIVPHAQKQKVSLKKIEVNLHKKIKNIIYNKELRILFTGSFDYKPNIEAANFLLKVFNKIPNINKKYKFILIFAGRNANKLNIKKSKNIEIYNNLNDEEMSKIFLSSDIYISPVFKGSGMKTKIAEAMSYGLPILSSYHSIIGYDYIIENLKNINFIKLFNDNDIEDFLDNFSFLLNLIENNYAELSYEAYNTFSEKYSIEYFSENLKRILDTLIYNKEMNE</sequence>
<protein>
    <submittedName>
        <fullName evidence="2">Glycosyltransferase</fullName>
    </submittedName>
</protein>
<dbReference type="CDD" id="cd03801">
    <property type="entry name" value="GT4_PimA-like"/>
    <property type="match status" value="1"/>
</dbReference>
<accession>H2J8F1</accession>
<dbReference type="RefSeq" id="WP_014296706.1">
    <property type="nucleotide sequence ID" value="NC_016751.1"/>
</dbReference>
<evidence type="ECO:0000313" key="3">
    <source>
        <dbReference type="Proteomes" id="UP000007161"/>
    </source>
</evidence>
<reference evidence="3" key="2">
    <citation type="submission" date="2012-01" db="EMBL/GenBank/DDBJ databases">
        <title>Complete sequence of chromosome of Marinitoga piezophila KA3.</title>
        <authorList>
            <person name="Lucas S."/>
            <person name="Han J."/>
            <person name="Lapidus A."/>
            <person name="Cheng J.-F."/>
            <person name="Goodwin L."/>
            <person name="Pitluck S."/>
            <person name="Peters L."/>
            <person name="Mikhailova N."/>
            <person name="Teshima H."/>
            <person name="Detter J.C."/>
            <person name="Han C."/>
            <person name="Tapia R."/>
            <person name="Land M."/>
            <person name="Hauser L."/>
            <person name="Kyrpides N."/>
            <person name="Ivanova N."/>
            <person name="Pagani I."/>
            <person name="Jebbar M."/>
            <person name="Vannier P."/>
            <person name="Oger P."/>
            <person name="Cario A."/>
            <person name="Bartlett D."/>
            <person name="Noll K.M."/>
            <person name="Woyke T."/>
        </authorList>
    </citation>
    <scope>NUCLEOTIDE SEQUENCE [LARGE SCALE GENOMIC DNA]</scope>
    <source>
        <strain evidence="3">DSM 14283 / JCM 11233 / KA3</strain>
    </source>
</reference>
<keyword evidence="3" id="KW-1185">Reference proteome</keyword>
<dbReference type="Proteomes" id="UP000007161">
    <property type="component" value="Chromosome"/>
</dbReference>
<dbReference type="Pfam" id="PF13692">
    <property type="entry name" value="Glyco_trans_1_4"/>
    <property type="match status" value="1"/>
</dbReference>
<organism evidence="2 3">
    <name type="scientific">Marinitoga piezophila (strain DSM 14283 / JCM 11233 / KA3)</name>
    <dbReference type="NCBI Taxonomy" id="443254"/>
    <lineage>
        <taxon>Bacteria</taxon>
        <taxon>Thermotogati</taxon>
        <taxon>Thermotogota</taxon>
        <taxon>Thermotogae</taxon>
        <taxon>Petrotogales</taxon>
        <taxon>Petrotogaceae</taxon>
        <taxon>Marinitoga</taxon>
    </lineage>
</organism>
<dbReference type="SUPFAM" id="SSF53756">
    <property type="entry name" value="UDP-Glycosyltransferase/glycogen phosphorylase"/>
    <property type="match status" value="1"/>
</dbReference>
<dbReference type="GO" id="GO:0016757">
    <property type="term" value="F:glycosyltransferase activity"/>
    <property type="evidence" value="ECO:0007669"/>
    <property type="project" value="TreeGrafter"/>
</dbReference>
<dbReference type="OrthoDB" id="1059846at2"/>
<dbReference type="PANTHER" id="PTHR46401">
    <property type="entry name" value="GLYCOSYLTRANSFERASE WBBK-RELATED"/>
    <property type="match status" value="1"/>
</dbReference>
<name>H2J8F1_MARPK</name>
<dbReference type="STRING" id="443254.Marpi_1231"/>
<proteinExistence type="predicted"/>